<name>A0A1X7UDS8_AMPQE</name>
<proteinExistence type="predicted"/>
<organism evidence="2">
    <name type="scientific">Amphimedon queenslandica</name>
    <name type="common">Sponge</name>
    <dbReference type="NCBI Taxonomy" id="400682"/>
    <lineage>
        <taxon>Eukaryota</taxon>
        <taxon>Metazoa</taxon>
        <taxon>Porifera</taxon>
        <taxon>Demospongiae</taxon>
        <taxon>Heteroscleromorpha</taxon>
        <taxon>Haplosclerida</taxon>
        <taxon>Niphatidae</taxon>
        <taxon>Amphimedon</taxon>
    </lineage>
</organism>
<dbReference type="AlphaFoldDB" id="A0A1X7UDS8"/>
<evidence type="ECO:0000256" key="1">
    <source>
        <dbReference type="SAM" id="MobiDB-lite"/>
    </source>
</evidence>
<dbReference type="EnsemblMetazoa" id="Aqu2.1.25628_001">
    <property type="protein sequence ID" value="Aqu2.1.25628_001"/>
    <property type="gene ID" value="Aqu2.1.25628"/>
</dbReference>
<evidence type="ECO:0000313" key="2">
    <source>
        <dbReference type="EnsemblMetazoa" id="Aqu2.1.25628_001"/>
    </source>
</evidence>
<dbReference type="InParanoid" id="A0A1X7UDS8"/>
<protein>
    <submittedName>
        <fullName evidence="2">Uncharacterized protein</fullName>
    </submittedName>
</protein>
<reference evidence="2" key="1">
    <citation type="submission" date="2017-05" db="UniProtKB">
        <authorList>
            <consortium name="EnsemblMetazoa"/>
        </authorList>
    </citation>
    <scope>IDENTIFICATION</scope>
</reference>
<accession>A0A1X7UDS8</accession>
<sequence length="82" mass="9394">MATERDIARLLNEEIGPRDSDYVASVLGDYFCDETSETDYEAVEDMEEEVEEGKEEEKETKDCDEDINPPLFDLEVAVKLQV</sequence>
<feature type="region of interest" description="Disordered" evidence="1">
    <location>
        <begin position="49"/>
        <end position="68"/>
    </location>
</feature>